<keyword evidence="5" id="KW-1185">Reference proteome</keyword>
<dbReference type="AlphaFoldDB" id="A0A8J2LNV0"/>
<dbReference type="EMBL" id="CAJVCH010570748">
    <property type="protein sequence ID" value="CAG7835744.1"/>
    <property type="molecule type" value="Genomic_DNA"/>
</dbReference>
<evidence type="ECO:0000313" key="5">
    <source>
        <dbReference type="Proteomes" id="UP000708208"/>
    </source>
</evidence>
<dbReference type="InterPro" id="IPR018170">
    <property type="entry name" value="Aldo/ket_reductase_CS"/>
</dbReference>
<sequence>MSPKVPNVKLNNGREMPIFGLGTWKALPGEVTQAVKDAIDAGYRHIDCAMLYANEPEVGEAIKAKIDEGVVVREDLFITSKLWSNYHSKALVIPTLKQTLKDLGLDEQLDRLLKVAKIQPANNQFEVSPYLTNLKPGASPDDPKVLEDPLLKQLGEKHSKSPAQIILRWAIHHDIIIIPKSTNKKRLEDNINIFDFTLSTDEISQIDGLNRNFRTATMSFCSTHNLYPFNIEY</sequence>
<dbReference type="Pfam" id="PF00248">
    <property type="entry name" value="Aldo_ket_red"/>
    <property type="match status" value="2"/>
</dbReference>
<feature type="domain" description="NADP-dependent oxidoreductase" evidence="3">
    <location>
        <begin position="21"/>
        <end position="135"/>
    </location>
</feature>
<organism evidence="4 5">
    <name type="scientific">Allacma fusca</name>
    <dbReference type="NCBI Taxonomy" id="39272"/>
    <lineage>
        <taxon>Eukaryota</taxon>
        <taxon>Metazoa</taxon>
        <taxon>Ecdysozoa</taxon>
        <taxon>Arthropoda</taxon>
        <taxon>Hexapoda</taxon>
        <taxon>Collembola</taxon>
        <taxon>Symphypleona</taxon>
        <taxon>Sminthuridae</taxon>
        <taxon>Allacma</taxon>
    </lineage>
</organism>
<accession>A0A8J2LNV0</accession>
<dbReference type="GO" id="GO:0051596">
    <property type="term" value="P:methylglyoxal catabolic process"/>
    <property type="evidence" value="ECO:0007669"/>
    <property type="project" value="TreeGrafter"/>
</dbReference>
<name>A0A8J2LNV0_9HEXA</name>
<dbReference type="PIRSF" id="PIRSF000097">
    <property type="entry name" value="AKR"/>
    <property type="match status" value="1"/>
</dbReference>
<dbReference type="InterPro" id="IPR023210">
    <property type="entry name" value="NADP_OxRdtase_dom"/>
</dbReference>
<protein>
    <recommendedName>
        <fullName evidence="3">NADP-dependent oxidoreductase domain-containing protein</fullName>
    </recommendedName>
</protein>
<dbReference type="PROSITE" id="PS00798">
    <property type="entry name" value="ALDOKETO_REDUCTASE_1"/>
    <property type="match status" value="1"/>
</dbReference>
<gene>
    <name evidence="4" type="ORF">AFUS01_LOCUS45077</name>
</gene>
<dbReference type="OrthoDB" id="416253at2759"/>
<evidence type="ECO:0000256" key="2">
    <source>
        <dbReference type="ARBA" id="ARBA00023002"/>
    </source>
</evidence>
<evidence type="ECO:0000256" key="1">
    <source>
        <dbReference type="ARBA" id="ARBA00022857"/>
    </source>
</evidence>
<keyword evidence="2" id="KW-0560">Oxidoreductase</keyword>
<keyword evidence="1" id="KW-0521">NADP</keyword>
<dbReference type="PANTHER" id="PTHR43827:SF3">
    <property type="entry name" value="NADP-DEPENDENT OXIDOREDUCTASE DOMAIN-CONTAINING PROTEIN"/>
    <property type="match status" value="1"/>
</dbReference>
<dbReference type="InterPro" id="IPR020471">
    <property type="entry name" value="AKR"/>
</dbReference>
<dbReference type="Proteomes" id="UP000708208">
    <property type="component" value="Unassembled WGS sequence"/>
</dbReference>
<dbReference type="PANTHER" id="PTHR43827">
    <property type="entry name" value="2,5-DIKETO-D-GLUCONIC ACID REDUCTASE"/>
    <property type="match status" value="1"/>
</dbReference>
<comment type="caution">
    <text evidence="4">The sequence shown here is derived from an EMBL/GenBank/DDBJ whole genome shotgun (WGS) entry which is preliminary data.</text>
</comment>
<evidence type="ECO:0000313" key="4">
    <source>
        <dbReference type="EMBL" id="CAG7835744.1"/>
    </source>
</evidence>
<feature type="domain" description="NADP-dependent oxidoreductase" evidence="3">
    <location>
        <begin position="148"/>
        <end position="210"/>
    </location>
</feature>
<proteinExistence type="predicted"/>
<evidence type="ECO:0000259" key="3">
    <source>
        <dbReference type="Pfam" id="PF00248"/>
    </source>
</evidence>
<reference evidence="4" key="1">
    <citation type="submission" date="2021-06" db="EMBL/GenBank/DDBJ databases">
        <authorList>
            <person name="Hodson N. C."/>
            <person name="Mongue J. A."/>
            <person name="Jaron S. K."/>
        </authorList>
    </citation>
    <scope>NUCLEOTIDE SEQUENCE</scope>
</reference>
<dbReference type="GO" id="GO:1990002">
    <property type="term" value="F:methylglyoxal reductase (NADPH) (acetol producing) activity"/>
    <property type="evidence" value="ECO:0007669"/>
    <property type="project" value="TreeGrafter"/>
</dbReference>